<organism evidence="6 7">
    <name type="scientific">Lentithecium fluviatile CBS 122367</name>
    <dbReference type="NCBI Taxonomy" id="1168545"/>
    <lineage>
        <taxon>Eukaryota</taxon>
        <taxon>Fungi</taxon>
        <taxon>Dikarya</taxon>
        <taxon>Ascomycota</taxon>
        <taxon>Pezizomycotina</taxon>
        <taxon>Dothideomycetes</taxon>
        <taxon>Pleosporomycetidae</taxon>
        <taxon>Pleosporales</taxon>
        <taxon>Massarineae</taxon>
        <taxon>Lentitheciaceae</taxon>
        <taxon>Lentithecium</taxon>
    </lineage>
</organism>
<keyword evidence="2 5" id="KW-0812">Transmembrane</keyword>
<keyword evidence="7" id="KW-1185">Reference proteome</keyword>
<evidence type="ECO:0000256" key="2">
    <source>
        <dbReference type="ARBA" id="ARBA00022692"/>
    </source>
</evidence>
<evidence type="ECO:0000256" key="3">
    <source>
        <dbReference type="ARBA" id="ARBA00022989"/>
    </source>
</evidence>
<gene>
    <name evidence="6" type="ORF">K458DRAFT_409068</name>
</gene>
<evidence type="ECO:0000313" key="6">
    <source>
        <dbReference type="EMBL" id="KAF2678331.1"/>
    </source>
</evidence>
<name>A0A6G1IK58_9PLEO</name>
<reference evidence="6" key="1">
    <citation type="journal article" date="2020" name="Stud. Mycol.">
        <title>101 Dothideomycetes genomes: a test case for predicting lifestyles and emergence of pathogens.</title>
        <authorList>
            <person name="Haridas S."/>
            <person name="Albert R."/>
            <person name="Binder M."/>
            <person name="Bloem J."/>
            <person name="Labutti K."/>
            <person name="Salamov A."/>
            <person name="Andreopoulos B."/>
            <person name="Baker S."/>
            <person name="Barry K."/>
            <person name="Bills G."/>
            <person name="Bluhm B."/>
            <person name="Cannon C."/>
            <person name="Castanera R."/>
            <person name="Culley D."/>
            <person name="Daum C."/>
            <person name="Ezra D."/>
            <person name="Gonzalez J."/>
            <person name="Henrissat B."/>
            <person name="Kuo A."/>
            <person name="Liang C."/>
            <person name="Lipzen A."/>
            <person name="Lutzoni F."/>
            <person name="Magnuson J."/>
            <person name="Mondo S."/>
            <person name="Nolan M."/>
            <person name="Ohm R."/>
            <person name="Pangilinan J."/>
            <person name="Park H.-J."/>
            <person name="Ramirez L."/>
            <person name="Alfaro M."/>
            <person name="Sun H."/>
            <person name="Tritt A."/>
            <person name="Yoshinaga Y."/>
            <person name="Zwiers L.-H."/>
            <person name="Turgeon B."/>
            <person name="Goodwin S."/>
            <person name="Spatafora J."/>
            <person name="Crous P."/>
            <person name="Grigoriev I."/>
        </authorList>
    </citation>
    <scope>NUCLEOTIDE SEQUENCE</scope>
    <source>
        <strain evidence="6">CBS 122367</strain>
    </source>
</reference>
<dbReference type="Pfam" id="PF04479">
    <property type="entry name" value="RTA1"/>
    <property type="match status" value="1"/>
</dbReference>
<feature type="transmembrane region" description="Helical" evidence="5">
    <location>
        <begin position="236"/>
        <end position="257"/>
    </location>
</feature>
<evidence type="ECO:0000313" key="7">
    <source>
        <dbReference type="Proteomes" id="UP000799291"/>
    </source>
</evidence>
<dbReference type="PANTHER" id="PTHR31465:SF35">
    <property type="entry name" value="RTA1 DOMAIN PROTEIN-RELATED"/>
    <property type="match status" value="1"/>
</dbReference>
<comment type="subcellular location">
    <subcellularLocation>
        <location evidence="1">Membrane</location>
        <topology evidence="1">Multi-pass membrane protein</topology>
    </subcellularLocation>
</comment>
<feature type="transmembrane region" description="Helical" evidence="5">
    <location>
        <begin position="189"/>
        <end position="209"/>
    </location>
</feature>
<dbReference type="PANTHER" id="PTHR31465">
    <property type="entry name" value="PROTEIN RTA1-RELATED"/>
    <property type="match status" value="1"/>
</dbReference>
<keyword evidence="4 5" id="KW-0472">Membrane</keyword>
<accession>A0A6G1IK58</accession>
<dbReference type="AlphaFoldDB" id="A0A6G1IK58"/>
<evidence type="ECO:0000256" key="5">
    <source>
        <dbReference type="SAM" id="Phobius"/>
    </source>
</evidence>
<sequence length="279" mass="31164">MFSSLGDQNDPHKFWDYNPSALAAAVATSVFGFLTLVHAFQLARNRSGFCLPFLIGGVLETIGYAARAGAHNNTESLTPYIVQSLLILLAPIFFAASIYAILGRLIRRVNGDNIAIIHPSVLTRFFVGGGGILSQAREQSAMNFGKNTILVGLGLQIYIFCFFVKIAARFHRDMQRHPTDSALSGKFPWRRYMVLLYVACACIGIRNTYRVVEYAMGKNLKLTRVWQDGFLLVHEWPLYVGDFAFMAITLIVCLAWYDVDIRTGNKSVNGVELEPLREV</sequence>
<evidence type="ECO:0000256" key="1">
    <source>
        <dbReference type="ARBA" id="ARBA00004141"/>
    </source>
</evidence>
<dbReference type="EMBL" id="MU005613">
    <property type="protein sequence ID" value="KAF2678331.1"/>
    <property type="molecule type" value="Genomic_DNA"/>
</dbReference>
<feature type="transmembrane region" description="Helical" evidence="5">
    <location>
        <begin position="114"/>
        <end position="136"/>
    </location>
</feature>
<feature type="transmembrane region" description="Helical" evidence="5">
    <location>
        <begin position="49"/>
        <end position="68"/>
    </location>
</feature>
<dbReference type="Proteomes" id="UP000799291">
    <property type="component" value="Unassembled WGS sequence"/>
</dbReference>
<dbReference type="OrthoDB" id="3358017at2759"/>
<keyword evidence="3 5" id="KW-1133">Transmembrane helix</keyword>
<proteinExistence type="predicted"/>
<feature type="transmembrane region" description="Helical" evidence="5">
    <location>
        <begin position="20"/>
        <end position="37"/>
    </location>
</feature>
<dbReference type="GO" id="GO:0016020">
    <property type="term" value="C:membrane"/>
    <property type="evidence" value="ECO:0007669"/>
    <property type="project" value="UniProtKB-SubCell"/>
</dbReference>
<protein>
    <submittedName>
        <fullName evidence="6">RTA1-domain-containing protein</fullName>
    </submittedName>
</protein>
<evidence type="ECO:0000256" key="4">
    <source>
        <dbReference type="ARBA" id="ARBA00023136"/>
    </source>
</evidence>
<feature type="transmembrane region" description="Helical" evidence="5">
    <location>
        <begin position="80"/>
        <end position="102"/>
    </location>
</feature>
<feature type="transmembrane region" description="Helical" evidence="5">
    <location>
        <begin position="148"/>
        <end position="168"/>
    </location>
</feature>
<dbReference type="InterPro" id="IPR007568">
    <property type="entry name" value="RTA1"/>
</dbReference>